<reference evidence="6 7" key="1">
    <citation type="journal article" date="2014" name="BMC Genomics">
        <title>Comparative genomics of the major fungal agents of human and animal Sporotrichosis: Sporothrix schenckii and Sporothrix brasiliensis.</title>
        <authorList>
            <person name="Teixeira M.M."/>
            <person name="de Almeida L.G."/>
            <person name="Kubitschek-Barreira P."/>
            <person name="Alves F.L."/>
            <person name="Kioshima E.S."/>
            <person name="Abadio A.K."/>
            <person name="Fernandes L."/>
            <person name="Derengowski L.S."/>
            <person name="Ferreira K.S."/>
            <person name="Souza R.C."/>
            <person name="Ruiz J.C."/>
            <person name="de Andrade N.C."/>
            <person name="Paes H.C."/>
            <person name="Nicola A.M."/>
            <person name="Albuquerque P."/>
            <person name="Gerber A.L."/>
            <person name="Martins V.P."/>
            <person name="Peconick L.D."/>
            <person name="Neto A.V."/>
            <person name="Chaucanez C.B."/>
            <person name="Silva P.A."/>
            <person name="Cunha O.L."/>
            <person name="de Oliveira F.F."/>
            <person name="dos Santos T.C."/>
            <person name="Barros A.L."/>
            <person name="Soares M.A."/>
            <person name="de Oliveira L.M."/>
            <person name="Marini M.M."/>
            <person name="Villalobos-Duno H."/>
            <person name="Cunha M.M."/>
            <person name="de Hoog S."/>
            <person name="da Silveira J.F."/>
            <person name="Henrissat B."/>
            <person name="Nino-Vega G.A."/>
            <person name="Cisalpino P.S."/>
            <person name="Mora-Montes H.M."/>
            <person name="Almeida S.R."/>
            <person name="Stajich J.E."/>
            <person name="Lopes-Bezerra L.M."/>
            <person name="Vasconcelos A.T."/>
            <person name="Felipe M.S."/>
        </authorList>
    </citation>
    <scope>NUCLEOTIDE SEQUENCE [LARGE SCALE GENOMIC DNA]</scope>
    <source>
        <strain evidence="6 7">1099-18</strain>
    </source>
</reference>
<dbReference type="OrthoDB" id="1896086at2759"/>
<organism evidence="6 7">
    <name type="scientific">Sporothrix schenckii 1099-18</name>
    <dbReference type="NCBI Taxonomy" id="1397361"/>
    <lineage>
        <taxon>Eukaryota</taxon>
        <taxon>Fungi</taxon>
        <taxon>Dikarya</taxon>
        <taxon>Ascomycota</taxon>
        <taxon>Pezizomycotina</taxon>
        <taxon>Sordariomycetes</taxon>
        <taxon>Sordariomycetidae</taxon>
        <taxon>Ophiostomatales</taxon>
        <taxon>Ophiostomataceae</taxon>
        <taxon>Sporothrix</taxon>
    </lineage>
</organism>
<evidence type="ECO:0000256" key="3">
    <source>
        <dbReference type="ARBA" id="ARBA00022825"/>
    </source>
</evidence>
<keyword evidence="1" id="KW-0645">Protease</keyword>
<dbReference type="VEuPathDB" id="FungiDB:SPSK_09324"/>
<evidence type="ECO:0000256" key="1">
    <source>
        <dbReference type="ARBA" id="ARBA00022670"/>
    </source>
</evidence>
<dbReference type="AlphaFoldDB" id="A0A0F2M8M7"/>
<reference evidence="6 7" key="2">
    <citation type="journal article" date="2015" name="Eukaryot. Cell">
        <title>Asexual propagation of a virulent clone complex in a human and feline outbreak of sporotrichosis.</title>
        <authorList>
            <person name="Teixeira Mde M."/>
            <person name="Rodrigues A.M."/>
            <person name="Tsui C.K."/>
            <person name="de Almeida L.G."/>
            <person name="Van Diepeningen A.D."/>
            <person name="van den Ende B.G."/>
            <person name="Fernandes G.F."/>
            <person name="Kano R."/>
            <person name="Hamelin R.C."/>
            <person name="Lopes-Bezerra L.M."/>
            <person name="Vasconcelos A.T."/>
            <person name="de Hoog S."/>
            <person name="de Camargo Z.P."/>
            <person name="Felipe M.S."/>
        </authorList>
    </citation>
    <scope>NUCLEOTIDE SEQUENCE [LARGE SCALE GENOMIC DNA]</scope>
    <source>
        <strain evidence="6 7">1099-18</strain>
    </source>
</reference>
<dbReference type="GeneID" id="27671175"/>
<name>A0A0F2M8M7_SPOSC</name>
<evidence type="ECO:0000256" key="4">
    <source>
        <dbReference type="SAM" id="MobiDB-lite"/>
    </source>
</evidence>
<keyword evidence="2" id="KW-0378">Hydrolase</keyword>
<gene>
    <name evidence="6" type="ORF">SPSK_09324</name>
</gene>
<dbReference type="RefSeq" id="XP_016588724.1">
    <property type="nucleotide sequence ID" value="XM_016735898.1"/>
</dbReference>
<feature type="domain" description="Peptidase S8/S53" evidence="5">
    <location>
        <begin position="23"/>
        <end position="113"/>
    </location>
</feature>
<dbReference type="InterPro" id="IPR000209">
    <property type="entry name" value="Peptidase_S8/S53_dom"/>
</dbReference>
<proteinExistence type="predicted"/>
<evidence type="ECO:0000313" key="7">
    <source>
        <dbReference type="Proteomes" id="UP000033710"/>
    </source>
</evidence>
<dbReference type="SUPFAM" id="SSF52743">
    <property type="entry name" value="Subtilisin-like"/>
    <property type="match status" value="1"/>
</dbReference>
<keyword evidence="3" id="KW-0720">Serine protease</keyword>
<evidence type="ECO:0000313" key="6">
    <source>
        <dbReference type="EMBL" id="KJR86048.1"/>
    </source>
</evidence>
<protein>
    <recommendedName>
        <fullName evidence="5">Peptidase S8/S53 domain-containing protein</fullName>
    </recommendedName>
</protein>
<dbReference type="Gene3D" id="3.40.50.200">
    <property type="entry name" value="Peptidase S8/S53 domain"/>
    <property type="match status" value="1"/>
</dbReference>
<evidence type="ECO:0000256" key="2">
    <source>
        <dbReference type="ARBA" id="ARBA00022801"/>
    </source>
</evidence>
<evidence type="ECO:0000259" key="5">
    <source>
        <dbReference type="Pfam" id="PF00082"/>
    </source>
</evidence>
<dbReference type="EMBL" id="AXCR01000007">
    <property type="protein sequence ID" value="KJR86048.1"/>
    <property type="molecule type" value="Genomic_DNA"/>
</dbReference>
<dbReference type="KEGG" id="ssck:SPSK_09324"/>
<comment type="caution">
    <text evidence="6">The sequence shown here is derived from an EMBL/GenBank/DDBJ whole genome shotgun (WGS) entry which is preliminary data.</text>
</comment>
<accession>A0A0F2M8M7</accession>
<dbReference type="GO" id="GO:0006508">
    <property type="term" value="P:proteolysis"/>
    <property type="evidence" value="ECO:0007669"/>
    <property type="project" value="UniProtKB-KW"/>
</dbReference>
<dbReference type="GO" id="GO:0004252">
    <property type="term" value="F:serine-type endopeptidase activity"/>
    <property type="evidence" value="ECO:0007669"/>
    <property type="project" value="InterPro"/>
</dbReference>
<dbReference type="InterPro" id="IPR036852">
    <property type="entry name" value="Peptidase_S8/S53_dom_sf"/>
</dbReference>
<dbReference type="InterPro" id="IPR023828">
    <property type="entry name" value="Peptidase_S8_Ser-AS"/>
</dbReference>
<dbReference type="PROSITE" id="PS00138">
    <property type="entry name" value="SUBTILASE_SER"/>
    <property type="match status" value="1"/>
</dbReference>
<dbReference type="Pfam" id="PF00082">
    <property type="entry name" value="Peptidase_S8"/>
    <property type="match status" value="1"/>
</dbReference>
<feature type="compositionally biased region" description="Polar residues" evidence="4">
    <location>
        <begin position="265"/>
        <end position="285"/>
    </location>
</feature>
<dbReference type="Proteomes" id="UP000033710">
    <property type="component" value="Unassembled WGS sequence"/>
</dbReference>
<feature type="region of interest" description="Disordered" evidence="4">
    <location>
        <begin position="256"/>
        <end position="305"/>
    </location>
</feature>
<sequence>MVAGNAAEKGRALIDTVPQMLANPGASPASVGGAPIPDMIVVGATDIDGIRAPLSQDADYLTTYAPGKLVRIPDNMGTYTWRDTGTSLASPQIAGLIAYWRALPSRWQTQLQQPANVKKLLRALHRPIAVPGRPIDALSRRIAWNGQVLDKNCLLDAPSANGNDWSQVCPTLEDNLAAQPDGPSADSCAYQPARVNHARGIHQHDAPNSCGWPGDSDAQSISFTPSSVAGPICTAGGCGTLCTGYYCAPHPTGTPPDFQDPKDPNNGNHHSTTLIGGDSQPSKTANPPLPPPPTTTTARPFPTPTNGRVVIVLSEEDDQTPGGRTFIRTWLVYNMPGDIHTKYDLCNMPTEDVLSTPADTPAAGVQFPPDLGPFVVQSSSCQYRGSEENLGGLICKGLGLVVCYASKTRKYRAIELVQVVICFY</sequence>